<name>A0AAV5U6B7_9BILA</name>
<feature type="transmembrane region" description="Helical" evidence="1">
    <location>
        <begin position="119"/>
        <end position="137"/>
    </location>
</feature>
<dbReference type="Pfam" id="PF10323">
    <property type="entry name" value="7TM_GPCR_Srv"/>
    <property type="match status" value="1"/>
</dbReference>
<dbReference type="InterPro" id="IPR019426">
    <property type="entry name" value="7TM_GPCR_serpentine_rcpt_Srv"/>
</dbReference>
<feature type="non-terminal residue" evidence="2">
    <location>
        <position position="138"/>
    </location>
</feature>
<keyword evidence="1" id="KW-1133">Transmembrane helix</keyword>
<dbReference type="PANTHER" id="PTHR31627:SF42">
    <property type="entry name" value="G_PROTEIN_RECEP_F1_2 DOMAIN-CONTAINING PROTEIN-RELATED"/>
    <property type="match status" value="1"/>
</dbReference>
<feature type="transmembrane region" description="Helical" evidence="1">
    <location>
        <begin position="39"/>
        <end position="66"/>
    </location>
</feature>
<dbReference type="AlphaFoldDB" id="A0AAV5U6B7"/>
<evidence type="ECO:0000313" key="3">
    <source>
        <dbReference type="Proteomes" id="UP001432027"/>
    </source>
</evidence>
<evidence type="ECO:0000313" key="2">
    <source>
        <dbReference type="EMBL" id="GMT01770.1"/>
    </source>
</evidence>
<dbReference type="EMBL" id="BTSX01000005">
    <property type="protein sequence ID" value="GMT01770.1"/>
    <property type="molecule type" value="Genomic_DNA"/>
</dbReference>
<dbReference type="Proteomes" id="UP001432027">
    <property type="component" value="Unassembled WGS sequence"/>
</dbReference>
<feature type="transmembrane region" description="Helical" evidence="1">
    <location>
        <begin position="6"/>
        <end position="27"/>
    </location>
</feature>
<feature type="non-terminal residue" evidence="2">
    <location>
        <position position="1"/>
    </location>
</feature>
<evidence type="ECO:0008006" key="4">
    <source>
        <dbReference type="Google" id="ProtNLM"/>
    </source>
</evidence>
<keyword evidence="1" id="KW-0812">Transmembrane</keyword>
<comment type="caution">
    <text evidence="2">The sequence shown here is derived from an EMBL/GenBank/DDBJ whole genome shotgun (WGS) entry which is preliminary data.</text>
</comment>
<dbReference type="PANTHER" id="PTHR31627">
    <property type="entry name" value="SERPENTINE RECEPTOR CLASS GAMMA-RELATED"/>
    <property type="match status" value="1"/>
</dbReference>
<feature type="transmembrane region" description="Helical" evidence="1">
    <location>
        <begin position="86"/>
        <end position="107"/>
    </location>
</feature>
<evidence type="ECO:0000256" key="1">
    <source>
        <dbReference type="SAM" id="Phobius"/>
    </source>
</evidence>
<reference evidence="2" key="1">
    <citation type="submission" date="2023-10" db="EMBL/GenBank/DDBJ databases">
        <title>Genome assembly of Pristionchus species.</title>
        <authorList>
            <person name="Yoshida K."/>
            <person name="Sommer R.J."/>
        </authorList>
    </citation>
    <scope>NUCLEOTIDE SEQUENCE</scope>
    <source>
        <strain evidence="2">RS0144</strain>
    </source>
</reference>
<accession>A0AAV5U6B7</accession>
<dbReference type="InterPro" id="IPR051119">
    <property type="entry name" value="Nematode_SR-like"/>
</dbReference>
<keyword evidence="3" id="KW-1185">Reference proteome</keyword>
<protein>
    <recommendedName>
        <fullName evidence="4">G protein-coupled receptor</fullName>
    </recommendedName>
</protein>
<keyword evidence="1" id="KW-0472">Membrane</keyword>
<gene>
    <name evidence="2" type="ORF">PENTCL1PPCAC_23944</name>
</gene>
<sequence length="138" mass="16612">FRVAYWVPLCVFVILSTILYVRLLYLIYKRRHTQQYFSFFYKMFFIGGLFDILSVIWYIVVQWVYVDQLFGSSFLLTLNHDSIPNLCYYYIYYFLYSQIFIILLVSANRLLAIHFPLSNLLKSCDGFPVLLLFIFTLI</sequence>
<proteinExistence type="predicted"/>
<organism evidence="2 3">
    <name type="scientific">Pristionchus entomophagus</name>
    <dbReference type="NCBI Taxonomy" id="358040"/>
    <lineage>
        <taxon>Eukaryota</taxon>
        <taxon>Metazoa</taxon>
        <taxon>Ecdysozoa</taxon>
        <taxon>Nematoda</taxon>
        <taxon>Chromadorea</taxon>
        <taxon>Rhabditida</taxon>
        <taxon>Rhabditina</taxon>
        <taxon>Diplogasteromorpha</taxon>
        <taxon>Diplogasteroidea</taxon>
        <taxon>Neodiplogasteridae</taxon>
        <taxon>Pristionchus</taxon>
    </lineage>
</organism>